<dbReference type="SMART" id="SM00089">
    <property type="entry name" value="PKD"/>
    <property type="match status" value="1"/>
</dbReference>
<feature type="chain" id="PRO_5047533215" evidence="2">
    <location>
        <begin position="31"/>
        <end position="138"/>
    </location>
</feature>
<dbReference type="InterPro" id="IPR022409">
    <property type="entry name" value="PKD/Chitinase_dom"/>
</dbReference>
<reference evidence="4 5" key="1">
    <citation type="submission" date="2023-07" db="EMBL/GenBank/DDBJ databases">
        <title>Sorghum-associated microbial communities from plants grown in Nebraska, USA.</title>
        <authorList>
            <person name="Schachtman D."/>
        </authorList>
    </citation>
    <scope>NUCLEOTIDE SEQUENCE [LARGE SCALE GENOMIC DNA]</scope>
    <source>
        <strain evidence="4 5">4249</strain>
    </source>
</reference>
<dbReference type="CDD" id="cd00146">
    <property type="entry name" value="PKD"/>
    <property type="match status" value="1"/>
</dbReference>
<dbReference type="RefSeq" id="WP_310320312.1">
    <property type="nucleotide sequence ID" value="NZ_JAVDWU010000009.1"/>
</dbReference>
<dbReference type="InterPro" id="IPR013783">
    <property type="entry name" value="Ig-like_fold"/>
</dbReference>
<dbReference type="Proteomes" id="UP001265700">
    <property type="component" value="Unassembled WGS sequence"/>
</dbReference>
<dbReference type="SUPFAM" id="SSF49299">
    <property type="entry name" value="PKD domain"/>
    <property type="match status" value="1"/>
</dbReference>
<feature type="domain" description="PKD" evidence="3">
    <location>
        <begin position="28"/>
        <end position="120"/>
    </location>
</feature>
<proteinExistence type="predicted"/>
<feature type="signal peptide" evidence="2">
    <location>
        <begin position="1"/>
        <end position="30"/>
    </location>
</feature>
<evidence type="ECO:0000256" key="2">
    <source>
        <dbReference type="SAM" id="SignalP"/>
    </source>
</evidence>
<dbReference type="PROSITE" id="PS50093">
    <property type="entry name" value="PKD"/>
    <property type="match status" value="1"/>
</dbReference>
<feature type="compositionally biased region" description="Polar residues" evidence="1">
    <location>
        <begin position="107"/>
        <end position="119"/>
    </location>
</feature>
<protein>
    <submittedName>
        <fullName evidence="4">PKD repeat protein</fullName>
    </submittedName>
</protein>
<gene>
    <name evidence="4" type="ORF">J2W49_003976</name>
</gene>
<dbReference type="InterPro" id="IPR035986">
    <property type="entry name" value="PKD_dom_sf"/>
</dbReference>
<comment type="caution">
    <text evidence="4">The sequence shown here is derived from an EMBL/GenBank/DDBJ whole genome shotgun (WGS) entry which is preliminary data.</text>
</comment>
<name>A0ABU1WRT9_9BURK</name>
<evidence type="ECO:0000313" key="4">
    <source>
        <dbReference type="EMBL" id="MDR7152000.1"/>
    </source>
</evidence>
<sequence length="138" mass="14587">MSTALRPSTLWKALFIAAMALFLAACNPIAIIEVNPTKVVVDEEVTFDGSGTLINANPEGATAVKYEWDFGDGETANGSKVTHTYTRTGTFKVTLTVTDSAGRKGSATESVKVNESTGNTDDEDDTEDADADADTEES</sequence>
<dbReference type="Pfam" id="PF18911">
    <property type="entry name" value="PKD_4"/>
    <property type="match status" value="1"/>
</dbReference>
<dbReference type="InterPro" id="IPR000601">
    <property type="entry name" value="PKD_dom"/>
</dbReference>
<dbReference type="EMBL" id="JAVDWU010000009">
    <property type="protein sequence ID" value="MDR7152000.1"/>
    <property type="molecule type" value="Genomic_DNA"/>
</dbReference>
<dbReference type="Gene3D" id="2.60.40.10">
    <property type="entry name" value="Immunoglobulins"/>
    <property type="match status" value="1"/>
</dbReference>
<evidence type="ECO:0000256" key="1">
    <source>
        <dbReference type="SAM" id="MobiDB-lite"/>
    </source>
</evidence>
<evidence type="ECO:0000313" key="5">
    <source>
        <dbReference type="Proteomes" id="UP001265700"/>
    </source>
</evidence>
<keyword evidence="2" id="KW-0732">Signal</keyword>
<feature type="region of interest" description="Disordered" evidence="1">
    <location>
        <begin position="100"/>
        <end position="138"/>
    </location>
</feature>
<feature type="compositionally biased region" description="Acidic residues" evidence="1">
    <location>
        <begin position="120"/>
        <end position="138"/>
    </location>
</feature>
<dbReference type="PROSITE" id="PS51257">
    <property type="entry name" value="PROKAR_LIPOPROTEIN"/>
    <property type="match status" value="1"/>
</dbReference>
<keyword evidence="5" id="KW-1185">Reference proteome</keyword>
<accession>A0ABU1WRT9</accession>
<organism evidence="4 5">
    <name type="scientific">Hydrogenophaga palleronii</name>
    <dbReference type="NCBI Taxonomy" id="65655"/>
    <lineage>
        <taxon>Bacteria</taxon>
        <taxon>Pseudomonadati</taxon>
        <taxon>Pseudomonadota</taxon>
        <taxon>Betaproteobacteria</taxon>
        <taxon>Burkholderiales</taxon>
        <taxon>Comamonadaceae</taxon>
        <taxon>Hydrogenophaga</taxon>
    </lineage>
</organism>
<evidence type="ECO:0000259" key="3">
    <source>
        <dbReference type="PROSITE" id="PS50093"/>
    </source>
</evidence>